<dbReference type="EMBL" id="JABWDY010008062">
    <property type="protein sequence ID" value="KAF5202489.1"/>
    <property type="molecule type" value="Genomic_DNA"/>
</dbReference>
<evidence type="ECO:0000313" key="3">
    <source>
        <dbReference type="EMBL" id="KAF5202489.1"/>
    </source>
</evidence>
<gene>
    <name evidence="3" type="ORF">FRX31_007925</name>
</gene>
<name>A0A7J6WYH7_THATH</name>
<dbReference type="InterPro" id="IPR044161">
    <property type="entry name" value="SPS"/>
</dbReference>
<dbReference type="AlphaFoldDB" id="A0A7J6WYH7"/>
<reference evidence="3 4" key="1">
    <citation type="submission" date="2020-06" db="EMBL/GenBank/DDBJ databases">
        <title>Transcriptomic and genomic resources for Thalictrum thalictroides and T. hernandezii: Facilitating candidate gene discovery in an emerging model plant lineage.</title>
        <authorList>
            <person name="Arias T."/>
            <person name="Riano-Pachon D.M."/>
            <person name="Di Stilio V.S."/>
        </authorList>
    </citation>
    <scope>NUCLEOTIDE SEQUENCE [LARGE SCALE GENOMIC DNA]</scope>
    <source>
        <strain evidence="4">cv. WT478/WT964</strain>
        <tissue evidence="3">Leaves</tissue>
    </source>
</reference>
<dbReference type="PANTHER" id="PTHR46039">
    <property type="entry name" value="SUCROSE-PHOSPHATE SYNTHASE 3-RELATED"/>
    <property type="match status" value="1"/>
</dbReference>
<comment type="caution">
    <text evidence="3">The sequence shown here is derived from an EMBL/GenBank/DDBJ whole genome shotgun (WGS) entry which is preliminary data.</text>
</comment>
<evidence type="ECO:0000313" key="4">
    <source>
        <dbReference type="Proteomes" id="UP000554482"/>
    </source>
</evidence>
<accession>A0A7J6WYH7</accession>
<dbReference type="OrthoDB" id="512920at2759"/>
<dbReference type="PANTHER" id="PTHR46039:SF5">
    <property type="entry name" value="SUCROSE-PHOSPHATE SYNTHASE 3-RELATED"/>
    <property type="match status" value="1"/>
</dbReference>
<keyword evidence="1" id="KW-0328">Glycosyltransferase</keyword>
<dbReference type="GO" id="GO:0016757">
    <property type="term" value="F:glycosyltransferase activity"/>
    <property type="evidence" value="ECO:0007669"/>
    <property type="project" value="UniProtKB-KW"/>
</dbReference>
<keyword evidence="4" id="KW-1185">Reference proteome</keyword>
<organism evidence="3 4">
    <name type="scientific">Thalictrum thalictroides</name>
    <name type="common">Rue-anemone</name>
    <name type="synonym">Anemone thalictroides</name>
    <dbReference type="NCBI Taxonomy" id="46969"/>
    <lineage>
        <taxon>Eukaryota</taxon>
        <taxon>Viridiplantae</taxon>
        <taxon>Streptophyta</taxon>
        <taxon>Embryophyta</taxon>
        <taxon>Tracheophyta</taxon>
        <taxon>Spermatophyta</taxon>
        <taxon>Magnoliopsida</taxon>
        <taxon>Ranunculales</taxon>
        <taxon>Ranunculaceae</taxon>
        <taxon>Thalictroideae</taxon>
        <taxon>Thalictrum</taxon>
    </lineage>
</organism>
<evidence type="ECO:0000256" key="2">
    <source>
        <dbReference type="ARBA" id="ARBA00022679"/>
    </source>
</evidence>
<sequence length="122" mass="13298">MLRRRPRLIVVAVDCYNNEGNPDSKMLPIVQEIIKAGRIDSQTARFSGFALLTAMPLYDTVEFLKSGQVQITEFDALVCSSGSEVYYPGTSTEDGGSLQILTTPPILTIDGDVKASRRLSGN</sequence>
<protein>
    <submittedName>
        <fullName evidence="3">Sucrose-phosphate synthase</fullName>
    </submittedName>
</protein>
<keyword evidence="2" id="KW-0808">Transferase</keyword>
<proteinExistence type="predicted"/>
<dbReference type="Proteomes" id="UP000554482">
    <property type="component" value="Unassembled WGS sequence"/>
</dbReference>
<evidence type="ECO:0000256" key="1">
    <source>
        <dbReference type="ARBA" id="ARBA00022676"/>
    </source>
</evidence>